<sequence>MPLPAGHAPRSGRRLAAAGVGLAALAVPLWAVGMTVWQPLTEPVGPWSERLPEASTYWARDLRFLALLAAVCGLVLAGAGRRSWLTPAVLLGGGALAADVAVDRADPTGPGATVALVVAGWLAVGITVASAVRRDGATGVDGPRRAGGTGPSDAPGGAGLAGAAAVARPDRTVGPADPHRPVGVAGRDRAVLAGVAAVAAVLALTAVLTRSPTGREPAFDPAALVTALLLLAVTVTGAAAAAPARGRRRLTAATGVAVTGGIGLPLVRLVGPADRLVPAALLGAALLLGVTLLTRPALPARRYPLLVPVALLAPLALWHVASLVSAALSPGAPLTALAGNSPVGGGDPDVLPALAGLVAGLGTALVLARTAGVPGRPGHRPAPPAGGSARPANAERRYP</sequence>
<feature type="transmembrane region" description="Helical" evidence="2">
    <location>
        <begin position="221"/>
        <end position="243"/>
    </location>
</feature>
<name>A0ABS2J721_9ACTN</name>
<proteinExistence type="predicted"/>
<feature type="transmembrane region" description="Helical" evidence="2">
    <location>
        <begin position="15"/>
        <end position="37"/>
    </location>
</feature>
<organism evidence="3 4">
    <name type="scientific">Micromonospora humidisoli</name>
    <dbReference type="NCBI Taxonomy" id="2807622"/>
    <lineage>
        <taxon>Bacteria</taxon>
        <taxon>Bacillati</taxon>
        <taxon>Actinomycetota</taxon>
        <taxon>Actinomycetes</taxon>
        <taxon>Micromonosporales</taxon>
        <taxon>Micromonosporaceae</taxon>
        <taxon>Micromonospora</taxon>
    </lineage>
</organism>
<protein>
    <submittedName>
        <fullName evidence="3">Uncharacterized protein</fullName>
    </submittedName>
</protein>
<keyword evidence="4" id="KW-1185">Reference proteome</keyword>
<feature type="transmembrane region" description="Helical" evidence="2">
    <location>
        <begin position="57"/>
        <end position="77"/>
    </location>
</feature>
<keyword evidence="2" id="KW-1133">Transmembrane helix</keyword>
<evidence type="ECO:0000256" key="1">
    <source>
        <dbReference type="SAM" id="MobiDB-lite"/>
    </source>
</evidence>
<feature type="transmembrane region" description="Helical" evidence="2">
    <location>
        <begin position="250"/>
        <end position="270"/>
    </location>
</feature>
<feature type="transmembrane region" description="Helical" evidence="2">
    <location>
        <begin position="190"/>
        <end position="209"/>
    </location>
</feature>
<dbReference type="RefSeq" id="WP_204956616.1">
    <property type="nucleotide sequence ID" value="NZ_JAFEUO010000001.1"/>
</dbReference>
<feature type="transmembrane region" description="Helical" evidence="2">
    <location>
        <begin position="350"/>
        <end position="368"/>
    </location>
</feature>
<keyword evidence="2" id="KW-0472">Membrane</keyword>
<dbReference type="EMBL" id="JAFEUO010000001">
    <property type="protein sequence ID" value="MBM7081239.1"/>
    <property type="molecule type" value="Genomic_DNA"/>
</dbReference>
<accession>A0ABS2J721</accession>
<reference evidence="3 4" key="1">
    <citation type="submission" date="2021-02" db="EMBL/GenBank/DDBJ databases">
        <authorList>
            <person name="Lee D.-H."/>
        </authorList>
    </citation>
    <scope>NUCLEOTIDE SEQUENCE [LARGE SCALE GENOMIC DNA]</scope>
    <source>
        <strain evidence="3 4">MMS20-R2-29</strain>
    </source>
</reference>
<evidence type="ECO:0000256" key="2">
    <source>
        <dbReference type="SAM" id="Phobius"/>
    </source>
</evidence>
<feature type="region of interest" description="Disordered" evidence="1">
    <location>
        <begin position="372"/>
        <end position="399"/>
    </location>
</feature>
<feature type="transmembrane region" description="Helical" evidence="2">
    <location>
        <begin position="305"/>
        <end position="330"/>
    </location>
</feature>
<feature type="region of interest" description="Disordered" evidence="1">
    <location>
        <begin position="137"/>
        <end position="161"/>
    </location>
</feature>
<keyword evidence="2" id="KW-0812">Transmembrane</keyword>
<feature type="compositionally biased region" description="Gly residues" evidence="1">
    <location>
        <begin position="145"/>
        <end position="160"/>
    </location>
</feature>
<evidence type="ECO:0000313" key="3">
    <source>
        <dbReference type="EMBL" id="MBM7081239.1"/>
    </source>
</evidence>
<gene>
    <name evidence="3" type="ORF">JQN84_01570</name>
</gene>
<comment type="caution">
    <text evidence="3">The sequence shown here is derived from an EMBL/GenBank/DDBJ whole genome shotgun (WGS) entry which is preliminary data.</text>
</comment>
<feature type="transmembrane region" description="Helical" evidence="2">
    <location>
        <begin position="114"/>
        <end position="132"/>
    </location>
</feature>
<dbReference type="Proteomes" id="UP000809587">
    <property type="component" value="Unassembled WGS sequence"/>
</dbReference>
<feature type="transmembrane region" description="Helical" evidence="2">
    <location>
        <begin position="276"/>
        <end position="293"/>
    </location>
</feature>
<evidence type="ECO:0000313" key="4">
    <source>
        <dbReference type="Proteomes" id="UP000809587"/>
    </source>
</evidence>